<feature type="compositionally biased region" description="Polar residues" evidence="1">
    <location>
        <begin position="216"/>
        <end position="229"/>
    </location>
</feature>
<feature type="compositionally biased region" description="Low complexity" evidence="1">
    <location>
        <begin position="18"/>
        <end position="32"/>
    </location>
</feature>
<feature type="compositionally biased region" description="Low complexity" evidence="1">
    <location>
        <begin position="714"/>
        <end position="757"/>
    </location>
</feature>
<feature type="compositionally biased region" description="Basic and acidic residues" evidence="1">
    <location>
        <begin position="122"/>
        <end position="131"/>
    </location>
</feature>
<protein>
    <submittedName>
        <fullName evidence="2">RHTO0S03e10330g1_1</fullName>
    </submittedName>
</protein>
<reference evidence="2" key="1">
    <citation type="journal article" date="2014" name="Genome Announc.">
        <title>Draft genome sequence of Rhodosporidium toruloides CECT1137, an oleaginous yeast of biotechnological interest.</title>
        <authorList>
            <person name="Morin N."/>
            <person name="Calcas X."/>
            <person name="Devillers H."/>
            <person name="Durrens P."/>
            <person name="Sherman D.J."/>
            <person name="Nicaud J.-M."/>
            <person name="Neuveglise C."/>
        </authorList>
    </citation>
    <scope>NUCLEOTIDE SEQUENCE</scope>
    <source>
        <strain evidence="2">CECT1137</strain>
    </source>
</reference>
<gene>
    <name evidence="2" type="ORF">RHTO0S_03e10330g</name>
</gene>
<feature type="region of interest" description="Disordered" evidence="1">
    <location>
        <begin position="283"/>
        <end position="626"/>
    </location>
</feature>
<proteinExistence type="predicted"/>
<feature type="compositionally biased region" description="Polar residues" evidence="1">
    <location>
        <begin position="307"/>
        <end position="319"/>
    </location>
</feature>
<feature type="compositionally biased region" description="Low complexity" evidence="1">
    <location>
        <begin position="676"/>
        <end position="694"/>
    </location>
</feature>
<accession>A0A061ALW6</accession>
<sequence length="1154" mass="119261">MGLFSRKKQRDPQPQPGPSTTATTGSGARASQPSSSGARDSHASPTSSTYSSLPPQPDSRHGNPASPPLPSPLERNRVFGALGSRATSSTLSLPAFGLDARAAEPRRRQVSAMGTGAVNESQAREERDKGKWSRWKIGRGSKQRRGSVSSSYGAGGAAGGEADDDGSGFVVKSFRTVSRVHEDPIPSRPSYSSTRPPQPTLPHLPTSAPPFDAHDSAQQQESLRSSLDYGSSRPYPRRPSLATIGAPNPSTGTWDPAPSPTITAEAFRLASARSKSSVSLASLANGLDDPSSPVETSRPRFEPQRPASRTSRRGSSYSEQGILVPPRPSFAMGQQSNGSSSSIHSRASSNASLQLGANGLPGPAEGADRAACTARPTGALRPSESTFSVSSFTTAPEGRSGTSTPRPLSQVGGPSSAPPRRPGPAKRMSTDDSELRLIASYGDMISSSPPLGSPIDLPASFHSPAAAPFPTTRRTSLETPQKGDTTRQTRTSTLSTAPSVAVQPPTPQSASGFSPVPKEEAQGFVRPKRTSSLAPEGVKSALRGMGVGGEKGKGKGKAKGWVSDSSDDEGASSGSDSDKDDEVPLATIRSRSQTDLTLRSSMDGGSRTPVLEQQGLRHQPSGELEVLKDATSPVKSLFGPDARRAALGVSPLQRRGSNRRSVSTLSFSTSMTVSQAAAAEAPSTTAPASPTTSTMRPPFQPRSVSNPSTPTIPPLSALSASAASSATATPVPSPLFATSARDRSSASSGSGTASSSSVPHTPKDNSPNVSDLNFSTAAPAHVSKPSVKFDLGSTADEARWNKGRRMSTQSALGGGSFLHPPSSLGAPFAHRSNPSLPTFAGFGKPTVASVRDASTHGRTASALAPTPASRQPASNASTSGIGSSSSSTAVEETVYDRMKARHKAEAIEALKIGRDLNHLSGLVPDRERNDDDEDENEPLANLPTKGSALGGQSTMSGMSGMFMHPMAMGMGGTYSPLAVAPPGVDPYLYASLPPDQKMSLHQRASQMMAMMQEAAVRAKAESVAGSAMGGSGSSDFGGGGGSMRGGQMPSMSFGSYGGMGGMYGQPQPPHLFQQQHHHMPSQSMHLPPFAPSFAMSQPFFQPQAHPGFYGMPAYAGSAMGLPSGPASTMGMPGTQRPSAAGKASSAVGTGQRRR</sequence>
<evidence type="ECO:0000313" key="2">
    <source>
        <dbReference type="EMBL" id="CDR38511.1"/>
    </source>
</evidence>
<organism evidence="2">
    <name type="scientific">Rhodotorula toruloides</name>
    <name type="common">Yeast</name>
    <name type="synonym">Rhodosporidium toruloides</name>
    <dbReference type="NCBI Taxonomy" id="5286"/>
    <lineage>
        <taxon>Eukaryota</taxon>
        <taxon>Fungi</taxon>
        <taxon>Dikarya</taxon>
        <taxon>Basidiomycota</taxon>
        <taxon>Pucciniomycotina</taxon>
        <taxon>Microbotryomycetes</taxon>
        <taxon>Sporidiobolales</taxon>
        <taxon>Sporidiobolaceae</taxon>
        <taxon>Rhodotorula</taxon>
    </lineage>
</organism>
<feature type="region of interest" description="Disordered" evidence="1">
    <location>
        <begin position="1120"/>
        <end position="1154"/>
    </location>
</feature>
<feature type="compositionally biased region" description="Polar residues" evidence="1">
    <location>
        <begin position="589"/>
        <end position="600"/>
    </location>
</feature>
<feature type="compositionally biased region" description="Polar residues" evidence="1">
    <location>
        <begin position="764"/>
        <end position="776"/>
    </location>
</feature>
<feature type="compositionally biased region" description="Low complexity" evidence="1">
    <location>
        <begin position="383"/>
        <end position="394"/>
    </location>
</feature>
<feature type="region of interest" description="Disordered" evidence="1">
    <location>
        <begin position="920"/>
        <end position="952"/>
    </location>
</feature>
<feature type="compositionally biased region" description="Basic residues" evidence="1">
    <location>
        <begin position="132"/>
        <end position="145"/>
    </location>
</feature>
<dbReference type="EMBL" id="LK052938">
    <property type="protein sequence ID" value="CDR38511.1"/>
    <property type="molecule type" value="Genomic_DNA"/>
</dbReference>
<feature type="region of interest" description="Disordered" evidence="1">
    <location>
        <begin position="850"/>
        <end position="889"/>
    </location>
</feature>
<feature type="compositionally biased region" description="Low complexity" evidence="1">
    <location>
        <begin position="333"/>
        <end position="352"/>
    </location>
</feature>
<feature type="compositionally biased region" description="Low complexity" evidence="1">
    <location>
        <begin position="873"/>
        <end position="889"/>
    </location>
</feature>
<feature type="region of interest" description="Disordered" evidence="1">
    <location>
        <begin position="1"/>
        <end position="260"/>
    </location>
</feature>
<dbReference type="AlphaFoldDB" id="A0A061ALW6"/>
<feature type="compositionally biased region" description="Polar residues" evidence="1">
    <location>
        <begin position="659"/>
        <end position="675"/>
    </location>
</feature>
<feature type="compositionally biased region" description="Low complexity" evidence="1">
    <location>
        <begin position="458"/>
        <end position="470"/>
    </location>
</feature>
<feature type="compositionally biased region" description="Polar residues" evidence="1">
    <location>
        <begin position="472"/>
        <end position="483"/>
    </location>
</feature>
<dbReference type="OrthoDB" id="2537927at2759"/>
<name>A0A061ALW6_RHOTO</name>
<evidence type="ECO:0000256" key="1">
    <source>
        <dbReference type="SAM" id="MobiDB-lite"/>
    </source>
</evidence>
<feature type="region of interest" description="Disordered" evidence="1">
    <location>
        <begin position="648"/>
        <end position="830"/>
    </location>
</feature>
<feature type="compositionally biased region" description="Low complexity" evidence="1">
    <location>
        <begin position="486"/>
        <end position="496"/>
    </location>
</feature>
<feature type="compositionally biased region" description="Low complexity" evidence="1">
    <location>
        <begin position="43"/>
        <end position="53"/>
    </location>
</feature>